<keyword evidence="2" id="KW-1185">Reference proteome</keyword>
<dbReference type="Proteomes" id="UP000887565">
    <property type="component" value="Unplaced"/>
</dbReference>
<accession>A0A915HER2</accession>
<sequence>MGFMLAILCSIANSRPANSPFSRRHLGVDVEDILISVLGINDGFKSLTITKERMSGMKVVLIQNFFFKRKLSELHDRGLSKKERENVIPGLIKEQSTLVKKPDKRIMKTILSMVMERELDTNTLELIFEYVADQVKLITSFETNFHIRLGVTLDPDNFTYSDCFTWNKTLVDCPKPVHTPRSLATSKVLPTSYETYFTIVEKFKQINEAKMHSSDPLHIERNGHLQMSNFFQRYTLQVDTLKNPYYSTSDLIWMGILVHDTSLANYKQLNSILKWKSSSMVKSGSSSTLKQKLSPFKAADGFLVPLLGAGLAIYDIRAAVQNYQNGDHSSMAVYNIASSFVFLATSLMSLGASIVMLANGLSAVSPIFSAAVFIVGTAFYIIGHVWKGRLEIERISDRISMSEWEKVRQYTRIILGRGIYNEFIQASNDKEWNKQRLKDDIKYMEKNTGIRNFVTSAGCYDVDQTEFGPFELDNSTLLITNMASDMMQMFILKEEDVPLLTIIIEHYKSEQMKNTKLKFEHGIELDLNNLNGHEIINYFTFKLKIHVMCKHIGEEGLVLRQDLRFNSDG</sequence>
<evidence type="ECO:0000256" key="1">
    <source>
        <dbReference type="SAM" id="Phobius"/>
    </source>
</evidence>
<dbReference type="WBParaSite" id="nRc.2.0.1.t00552-RA">
    <property type="protein sequence ID" value="nRc.2.0.1.t00552-RA"/>
    <property type="gene ID" value="nRc.2.0.1.g00552"/>
</dbReference>
<evidence type="ECO:0000313" key="3">
    <source>
        <dbReference type="WBParaSite" id="nRc.2.0.1.t00552-RA"/>
    </source>
</evidence>
<evidence type="ECO:0000313" key="2">
    <source>
        <dbReference type="Proteomes" id="UP000887565"/>
    </source>
</evidence>
<name>A0A915HER2_ROMCU</name>
<proteinExistence type="predicted"/>
<keyword evidence="1" id="KW-0812">Transmembrane</keyword>
<organism evidence="2 3">
    <name type="scientific">Romanomermis culicivorax</name>
    <name type="common">Nematode worm</name>
    <dbReference type="NCBI Taxonomy" id="13658"/>
    <lineage>
        <taxon>Eukaryota</taxon>
        <taxon>Metazoa</taxon>
        <taxon>Ecdysozoa</taxon>
        <taxon>Nematoda</taxon>
        <taxon>Enoplea</taxon>
        <taxon>Dorylaimia</taxon>
        <taxon>Mermithida</taxon>
        <taxon>Mermithoidea</taxon>
        <taxon>Mermithidae</taxon>
        <taxon>Romanomermis</taxon>
    </lineage>
</organism>
<protein>
    <submittedName>
        <fullName evidence="3">Uncharacterized protein</fullName>
    </submittedName>
</protein>
<keyword evidence="1" id="KW-0472">Membrane</keyword>
<feature type="transmembrane region" description="Helical" evidence="1">
    <location>
        <begin position="363"/>
        <end position="386"/>
    </location>
</feature>
<reference evidence="3" key="1">
    <citation type="submission" date="2022-11" db="UniProtKB">
        <authorList>
            <consortium name="WormBaseParasite"/>
        </authorList>
    </citation>
    <scope>IDENTIFICATION</scope>
</reference>
<feature type="transmembrane region" description="Helical" evidence="1">
    <location>
        <begin position="302"/>
        <end position="320"/>
    </location>
</feature>
<keyword evidence="1" id="KW-1133">Transmembrane helix</keyword>
<dbReference type="AlphaFoldDB" id="A0A915HER2"/>
<feature type="transmembrane region" description="Helical" evidence="1">
    <location>
        <begin position="332"/>
        <end position="357"/>
    </location>
</feature>